<dbReference type="PROSITE" id="PS51257">
    <property type="entry name" value="PROKAR_LIPOPROTEIN"/>
    <property type="match status" value="1"/>
</dbReference>
<protein>
    <recommendedName>
        <fullName evidence="4">Lipoprotein</fullName>
    </recommendedName>
</protein>
<evidence type="ECO:0000256" key="1">
    <source>
        <dbReference type="SAM" id="SignalP"/>
    </source>
</evidence>
<dbReference type="EMBL" id="BAAAFA010000010">
    <property type="protein sequence ID" value="GAA0821619.1"/>
    <property type="molecule type" value="Genomic_DNA"/>
</dbReference>
<feature type="chain" id="PRO_5046256196" description="Lipoprotein" evidence="1">
    <location>
        <begin position="32"/>
        <end position="622"/>
    </location>
</feature>
<evidence type="ECO:0008006" key="4">
    <source>
        <dbReference type="Google" id="ProtNLM"/>
    </source>
</evidence>
<evidence type="ECO:0000313" key="2">
    <source>
        <dbReference type="EMBL" id="GAA0821619.1"/>
    </source>
</evidence>
<proteinExistence type="predicted"/>
<reference evidence="3" key="1">
    <citation type="journal article" date="2019" name="Int. J. Syst. Evol. Microbiol.">
        <title>The Global Catalogue of Microorganisms (GCM) 10K type strain sequencing project: providing services to taxonomists for standard genome sequencing and annotation.</title>
        <authorList>
            <consortium name="The Broad Institute Genomics Platform"/>
            <consortium name="The Broad Institute Genome Sequencing Center for Infectious Disease"/>
            <person name="Wu L."/>
            <person name="Ma J."/>
        </authorList>
    </citation>
    <scope>NUCLEOTIDE SEQUENCE [LARGE SCALE GENOMIC DNA]</scope>
    <source>
        <strain evidence="3">JCM 15608</strain>
    </source>
</reference>
<keyword evidence="3" id="KW-1185">Reference proteome</keyword>
<gene>
    <name evidence="2" type="ORF">GCM10009111_28870</name>
</gene>
<keyword evidence="1" id="KW-0732">Signal</keyword>
<evidence type="ECO:0000313" key="3">
    <source>
        <dbReference type="Proteomes" id="UP001500021"/>
    </source>
</evidence>
<name>A0ABP3WJ83_9GAMM</name>
<dbReference type="Proteomes" id="UP001500021">
    <property type="component" value="Unassembled WGS sequence"/>
</dbReference>
<sequence>MKINALKNHIYKAKMLRVLMLAIVCVLSACGADKVEHQDEQLSQKNVEQIVQEYPYKTQQNIPAMAYIEHGETYNAETVIPPQCYTKTDGVNNPCYACHQTYRGDKDRSNAMNDGALQGEYQFSDLGVTNHWKNLFIDRRPLIKNISDAQIKDWIAQDNYSDFIDKQQQDKHWKGEYTPIENLAYPEQAFNQQGLAKDGSHWVAFNYKPFPSTFWPTNGSTSDAMIRLPKAFREVNGKYSQDVYFANLALVEITMKELAQTTLPTISEYKVGVDLNNDGVMSNEINRIVKQENYLGDASDISLEHTLYPQDTEFLHTVRYIGVNEQGGIYNAPRMKEVRYMKKHNFKSKQSLASEYYLEQKEKDSENLPQVKQLGDRGINTGFGWTVNGYIENEQGQLRHQYDQELAFCSGCHKTIGSTLDQTFSFPRKVDGVEGWGYQNLASQHDAPNKGETQGEFLTYFERVGGGDEFRQNGEMLARWFDKNGKVDSDKVKAANNIYELITPSPERALQLNKAYLTIVKEQSYLFGRDAVLTKATNVLEKVDESQQPLAHAHRYQWDLRLDWHKNLNKGKKLANDNRAVTAKYDSAEITKSHDLIFKDITTVKGITMVKGLAISSEATTQ</sequence>
<comment type="caution">
    <text evidence="2">The sequence shown here is derived from an EMBL/GenBank/DDBJ whole genome shotgun (WGS) entry which is preliminary data.</text>
</comment>
<accession>A0ABP3WJ83</accession>
<feature type="signal peptide" evidence="1">
    <location>
        <begin position="1"/>
        <end position="31"/>
    </location>
</feature>
<dbReference type="RefSeq" id="WP_343818370.1">
    <property type="nucleotide sequence ID" value="NZ_BAAAFA010000010.1"/>
</dbReference>
<organism evidence="2 3">
    <name type="scientific">Colwellia asteriadis</name>
    <dbReference type="NCBI Taxonomy" id="517723"/>
    <lineage>
        <taxon>Bacteria</taxon>
        <taxon>Pseudomonadati</taxon>
        <taxon>Pseudomonadota</taxon>
        <taxon>Gammaproteobacteria</taxon>
        <taxon>Alteromonadales</taxon>
        <taxon>Colwelliaceae</taxon>
        <taxon>Colwellia</taxon>
    </lineage>
</organism>